<feature type="transmembrane region" description="Helical" evidence="6">
    <location>
        <begin position="284"/>
        <end position="302"/>
    </location>
</feature>
<evidence type="ECO:0000256" key="2">
    <source>
        <dbReference type="ARBA" id="ARBA00009166"/>
    </source>
</evidence>
<gene>
    <name evidence="7" type="ORF">BXYJ_LOCUS2549</name>
</gene>
<dbReference type="EMBL" id="CAJFDI010000001">
    <property type="protein sequence ID" value="CAD5211679.1"/>
    <property type="molecule type" value="Genomic_DNA"/>
</dbReference>
<feature type="transmembrane region" description="Helical" evidence="6">
    <location>
        <begin position="244"/>
        <end position="264"/>
    </location>
</feature>
<evidence type="ECO:0000313" key="8">
    <source>
        <dbReference type="Proteomes" id="UP000095284"/>
    </source>
</evidence>
<feature type="transmembrane region" description="Helical" evidence="6">
    <location>
        <begin position="137"/>
        <end position="158"/>
    </location>
</feature>
<dbReference type="InterPro" id="IPR019421">
    <property type="entry name" value="7TM_GPCR_serpentine_rcpt_Srd"/>
</dbReference>
<evidence type="ECO:0000313" key="10">
    <source>
        <dbReference type="WBParaSite" id="BXY_1163200.1"/>
    </source>
</evidence>
<dbReference type="PANTHER" id="PTHR22945">
    <property type="entry name" value="SERPENTINE RECEPTOR, CLASS D DELTA"/>
    <property type="match status" value="1"/>
</dbReference>
<feature type="transmembrane region" description="Helical" evidence="6">
    <location>
        <begin position="12"/>
        <end position="33"/>
    </location>
</feature>
<dbReference type="Proteomes" id="UP000659654">
    <property type="component" value="Unassembled WGS sequence"/>
</dbReference>
<proteinExistence type="inferred from homology"/>
<evidence type="ECO:0000256" key="6">
    <source>
        <dbReference type="SAM" id="Phobius"/>
    </source>
</evidence>
<comment type="similarity">
    <text evidence="2">Belongs to the nematode receptor-like protein srd family.</text>
</comment>
<keyword evidence="5 6" id="KW-0472">Membrane</keyword>
<dbReference type="WBParaSite" id="BXY_1163200.1">
    <property type="protein sequence ID" value="BXY_1163200.1"/>
    <property type="gene ID" value="BXY_1163200"/>
</dbReference>
<evidence type="ECO:0000313" key="9">
    <source>
        <dbReference type="Proteomes" id="UP000659654"/>
    </source>
</evidence>
<organism evidence="8 10">
    <name type="scientific">Bursaphelenchus xylophilus</name>
    <name type="common">Pinewood nematode worm</name>
    <name type="synonym">Aphelenchoides xylophilus</name>
    <dbReference type="NCBI Taxonomy" id="6326"/>
    <lineage>
        <taxon>Eukaryota</taxon>
        <taxon>Metazoa</taxon>
        <taxon>Ecdysozoa</taxon>
        <taxon>Nematoda</taxon>
        <taxon>Chromadorea</taxon>
        <taxon>Rhabditida</taxon>
        <taxon>Tylenchina</taxon>
        <taxon>Tylenchomorpha</taxon>
        <taxon>Aphelenchoidea</taxon>
        <taxon>Aphelenchoididae</taxon>
        <taxon>Bursaphelenchus</taxon>
    </lineage>
</organism>
<evidence type="ECO:0000313" key="7">
    <source>
        <dbReference type="EMBL" id="CAD5211679.1"/>
    </source>
</evidence>
<evidence type="ECO:0000256" key="4">
    <source>
        <dbReference type="ARBA" id="ARBA00022989"/>
    </source>
</evidence>
<feature type="transmembrane region" description="Helical" evidence="6">
    <location>
        <begin position="204"/>
        <end position="223"/>
    </location>
</feature>
<feature type="transmembrane region" description="Helical" evidence="6">
    <location>
        <begin position="45"/>
        <end position="69"/>
    </location>
</feature>
<dbReference type="InterPro" id="IPR050920">
    <property type="entry name" value="Nematode_rcpt-like_delta"/>
</dbReference>
<dbReference type="Pfam" id="PF10317">
    <property type="entry name" value="7TM_GPCR_Srd"/>
    <property type="match status" value="1"/>
</dbReference>
<evidence type="ECO:0000256" key="3">
    <source>
        <dbReference type="ARBA" id="ARBA00022692"/>
    </source>
</evidence>
<keyword evidence="3 6" id="KW-0812">Transmembrane</keyword>
<dbReference type="Proteomes" id="UP000095284">
    <property type="component" value="Unplaced"/>
</dbReference>
<reference evidence="7" key="2">
    <citation type="submission" date="2020-09" db="EMBL/GenBank/DDBJ databases">
        <authorList>
            <person name="Kikuchi T."/>
        </authorList>
    </citation>
    <scope>NUCLEOTIDE SEQUENCE</scope>
    <source>
        <strain evidence="7">Ka4C1</strain>
    </source>
</reference>
<reference evidence="10" key="1">
    <citation type="submission" date="2016-11" db="UniProtKB">
        <authorList>
            <consortium name="WormBaseParasite"/>
        </authorList>
    </citation>
    <scope>IDENTIFICATION</scope>
</reference>
<feature type="transmembrane region" description="Helical" evidence="6">
    <location>
        <begin position="97"/>
        <end position="117"/>
    </location>
</feature>
<name>A0A1I7SF21_BURXY</name>
<comment type="subcellular location">
    <subcellularLocation>
        <location evidence="1">Membrane</location>
        <topology evidence="1">Multi-pass membrane protein</topology>
    </subcellularLocation>
</comment>
<dbReference type="Proteomes" id="UP000582659">
    <property type="component" value="Unassembled WGS sequence"/>
</dbReference>
<evidence type="ECO:0000256" key="5">
    <source>
        <dbReference type="ARBA" id="ARBA00023136"/>
    </source>
</evidence>
<sequence>MPGCRISPMETVFRIVSVLAVVVNALFVLLIKSKTPKMMISYRKVLYGSCAIDGLAALSHLLIGIRPIFVKDVLSFDFTGPIPRLIDYMGWLPDGKIGYILFFETVFMNSIVCYCFVPYTYRYFHMIRGTSFTIPKFLLLLLVYLSPAVVVATSLAGLSAQVYEKMTEFTGVAEDVCVRRVPMMDPRFYNEEPYATLAILANQFVHPVVVFPFLLVYFVVRIFRKLNEDVHRTSSAGIRIQKQITMTLTAQSVVPLLLVAIPFFNSCNKFAYGGDKEGAIRITMNSVCLVALVNPIVASLMVQSYRRTIMSTVTLDHLQLDTSLTSTTQPAVSAGMVSPVVAMSVKFFKI</sequence>
<dbReference type="PANTHER" id="PTHR22945:SF40">
    <property type="entry name" value="SERPENTINE RECEPTOR, CLASS D (DELTA)-RELATED"/>
    <property type="match status" value="1"/>
</dbReference>
<evidence type="ECO:0000256" key="1">
    <source>
        <dbReference type="ARBA" id="ARBA00004141"/>
    </source>
</evidence>
<keyword evidence="4 6" id="KW-1133">Transmembrane helix</keyword>
<dbReference type="GO" id="GO:0016020">
    <property type="term" value="C:membrane"/>
    <property type="evidence" value="ECO:0007669"/>
    <property type="project" value="UniProtKB-SubCell"/>
</dbReference>
<dbReference type="EMBL" id="CAJFCV020000001">
    <property type="protein sequence ID" value="CAG9088892.1"/>
    <property type="molecule type" value="Genomic_DNA"/>
</dbReference>
<protein>
    <submittedName>
        <fullName evidence="7">(pine wood nematode) hypothetical protein</fullName>
    </submittedName>
</protein>
<accession>A0A1I7SF21</accession>
<keyword evidence="9" id="KW-1185">Reference proteome</keyword>
<dbReference type="AlphaFoldDB" id="A0A1I7SF21"/>